<evidence type="ECO:0000313" key="2">
    <source>
        <dbReference type="Proteomes" id="UP000016932"/>
    </source>
</evidence>
<dbReference type="RefSeq" id="XP_007923004.1">
    <property type="nucleotide sequence ID" value="XM_007924813.1"/>
</dbReference>
<dbReference type="GeneID" id="19332612"/>
<keyword evidence="2" id="KW-1185">Reference proteome</keyword>
<gene>
    <name evidence="1" type="ORF">MYCFIDRAFT_171299</name>
</gene>
<proteinExistence type="predicted"/>
<dbReference type="AlphaFoldDB" id="M3A2G6"/>
<reference evidence="1 2" key="1">
    <citation type="journal article" date="2012" name="PLoS Pathog.">
        <title>Diverse lifestyles and strategies of plant pathogenesis encoded in the genomes of eighteen Dothideomycetes fungi.</title>
        <authorList>
            <person name="Ohm R.A."/>
            <person name="Feau N."/>
            <person name="Henrissat B."/>
            <person name="Schoch C.L."/>
            <person name="Horwitz B.A."/>
            <person name="Barry K.W."/>
            <person name="Condon B.J."/>
            <person name="Copeland A.C."/>
            <person name="Dhillon B."/>
            <person name="Glaser F."/>
            <person name="Hesse C.N."/>
            <person name="Kosti I."/>
            <person name="LaButti K."/>
            <person name="Lindquist E.A."/>
            <person name="Lucas S."/>
            <person name="Salamov A.A."/>
            <person name="Bradshaw R.E."/>
            <person name="Ciuffetti L."/>
            <person name="Hamelin R.C."/>
            <person name="Kema G.H.J."/>
            <person name="Lawrence C."/>
            <person name="Scott J.A."/>
            <person name="Spatafora J.W."/>
            <person name="Turgeon B.G."/>
            <person name="de Wit P.J.G.M."/>
            <person name="Zhong S."/>
            <person name="Goodwin S.B."/>
            <person name="Grigoriev I.V."/>
        </authorList>
    </citation>
    <scope>NUCLEOTIDE SEQUENCE [LARGE SCALE GENOMIC DNA]</scope>
    <source>
        <strain evidence="1 2">CIRAD86</strain>
    </source>
</reference>
<organism evidence="1 2">
    <name type="scientific">Pseudocercospora fijiensis (strain CIRAD86)</name>
    <name type="common">Black leaf streak disease fungus</name>
    <name type="synonym">Mycosphaerella fijiensis</name>
    <dbReference type="NCBI Taxonomy" id="383855"/>
    <lineage>
        <taxon>Eukaryota</taxon>
        <taxon>Fungi</taxon>
        <taxon>Dikarya</taxon>
        <taxon>Ascomycota</taxon>
        <taxon>Pezizomycotina</taxon>
        <taxon>Dothideomycetes</taxon>
        <taxon>Dothideomycetidae</taxon>
        <taxon>Mycosphaerellales</taxon>
        <taxon>Mycosphaerellaceae</taxon>
        <taxon>Pseudocercospora</taxon>
    </lineage>
</organism>
<dbReference type="EMBL" id="KB446556">
    <property type="protein sequence ID" value="EME85369.1"/>
    <property type="molecule type" value="Genomic_DNA"/>
</dbReference>
<dbReference type="Proteomes" id="UP000016932">
    <property type="component" value="Unassembled WGS sequence"/>
</dbReference>
<dbReference type="VEuPathDB" id="FungiDB:MYCFIDRAFT_171299"/>
<protein>
    <submittedName>
        <fullName evidence="1">Uncharacterized protein</fullName>
    </submittedName>
</protein>
<name>M3A2G6_PSEFD</name>
<accession>M3A2G6</accession>
<dbReference type="KEGG" id="pfj:MYCFIDRAFT_171299"/>
<sequence>MQRAQRFQHAMRLKRPVDLSRIPDQDCLPSPRPKAEAGVKVAYSPRAMALAMYPPRQAQTTKFSRIHAKHLGMRTLACERPRAGWTRWRQDGCHEAWTCMDKNHVACVEQQREETGPCTCARDFLA</sequence>
<evidence type="ECO:0000313" key="1">
    <source>
        <dbReference type="EMBL" id="EME85369.1"/>
    </source>
</evidence>
<dbReference type="HOGENOM" id="CLU_1982521_0_0_1"/>